<name>A0AAE3H145_9BACT</name>
<comment type="caution">
    <text evidence="3">The sequence shown here is derived from an EMBL/GenBank/DDBJ whole genome shotgun (WGS) entry which is preliminary data.</text>
</comment>
<keyword evidence="2" id="KW-0472">Membrane</keyword>
<accession>A0AAE3H145</accession>
<dbReference type="AlphaFoldDB" id="A0AAE3H145"/>
<evidence type="ECO:0000256" key="2">
    <source>
        <dbReference type="SAM" id="Phobius"/>
    </source>
</evidence>
<organism evidence="3 4">
    <name type="scientific">Lacihabitans soyangensis</name>
    <dbReference type="NCBI Taxonomy" id="869394"/>
    <lineage>
        <taxon>Bacteria</taxon>
        <taxon>Pseudomonadati</taxon>
        <taxon>Bacteroidota</taxon>
        <taxon>Cytophagia</taxon>
        <taxon>Cytophagales</taxon>
        <taxon>Leadbetterellaceae</taxon>
        <taxon>Lacihabitans</taxon>
    </lineage>
</organism>
<feature type="coiled-coil region" evidence="1">
    <location>
        <begin position="35"/>
        <end position="62"/>
    </location>
</feature>
<evidence type="ECO:0000313" key="3">
    <source>
        <dbReference type="EMBL" id="MCP9763084.1"/>
    </source>
</evidence>
<evidence type="ECO:0000256" key="1">
    <source>
        <dbReference type="SAM" id="Coils"/>
    </source>
</evidence>
<dbReference type="Proteomes" id="UP001204144">
    <property type="component" value="Unassembled WGS sequence"/>
</dbReference>
<reference evidence="3 4" key="1">
    <citation type="submission" date="2018-11" db="EMBL/GenBank/DDBJ databases">
        <title>Novel bacteria species description.</title>
        <authorList>
            <person name="Han J.-H."/>
        </authorList>
    </citation>
    <scope>NUCLEOTIDE SEQUENCE [LARGE SCALE GENOMIC DNA]</scope>
    <source>
        <strain evidence="3 4">KCTC23259</strain>
    </source>
</reference>
<proteinExistence type="predicted"/>
<keyword evidence="2" id="KW-0812">Transmembrane</keyword>
<protein>
    <recommendedName>
        <fullName evidence="5">DUF4332 domain-containing protein</fullName>
    </recommendedName>
</protein>
<dbReference type="Gene3D" id="1.10.150.20">
    <property type="entry name" value="5' to 3' exonuclease, C-terminal subdomain"/>
    <property type="match status" value="1"/>
</dbReference>
<dbReference type="EMBL" id="RJUF01000020">
    <property type="protein sequence ID" value="MCP9763084.1"/>
    <property type="molecule type" value="Genomic_DNA"/>
</dbReference>
<gene>
    <name evidence="3" type="ORF">EGI31_08960</name>
</gene>
<keyword evidence="1" id="KW-0175">Coiled coil</keyword>
<dbReference type="RefSeq" id="WP_255036870.1">
    <property type="nucleotide sequence ID" value="NZ_RJUF01000020.1"/>
</dbReference>
<keyword evidence="2" id="KW-1133">Transmembrane helix</keyword>
<feature type="transmembrane region" description="Helical" evidence="2">
    <location>
        <begin position="12"/>
        <end position="30"/>
    </location>
</feature>
<evidence type="ECO:0008006" key="5">
    <source>
        <dbReference type="Google" id="ProtNLM"/>
    </source>
</evidence>
<sequence length="182" mass="19856">MENLKCLFNCFPWDIFLFALLLGLLLWWLLSKLLGDRLKSHASELQDRINFLEGELEACRKSKVSASTNVDLGSVAAVAAAPVAAAFVAPAAAAPVASKKDDLKIVEGIGPKIEELCNNAGIYTFAELAATSAEKLKEILDAAGARFQMHDPTTWPQQSALARDGKWDELKKWQDELNKGKA</sequence>
<keyword evidence="4" id="KW-1185">Reference proteome</keyword>
<evidence type="ECO:0000313" key="4">
    <source>
        <dbReference type="Proteomes" id="UP001204144"/>
    </source>
</evidence>